<dbReference type="RefSeq" id="WP_400195403.1">
    <property type="nucleotide sequence ID" value="NZ_CAYAYE010000017.1"/>
</dbReference>
<dbReference type="Pfam" id="PF25087">
    <property type="entry name" value="GMPPB_C"/>
    <property type="match status" value="1"/>
</dbReference>
<evidence type="ECO:0000256" key="13">
    <source>
        <dbReference type="ARBA" id="ARBA00048493"/>
    </source>
</evidence>
<evidence type="ECO:0000256" key="5">
    <source>
        <dbReference type="ARBA" id="ARBA00012225"/>
    </source>
</evidence>
<evidence type="ECO:0000259" key="14">
    <source>
        <dbReference type="Pfam" id="PF00483"/>
    </source>
</evidence>
<dbReference type="SUPFAM" id="SSF51161">
    <property type="entry name" value="Trimeric LpxA-like enzymes"/>
    <property type="match status" value="1"/>
</dbReference>
<accession>A0A8J8TEC9</accession>
<evidence type="ECO:0000256" key="11">
    <source>
        <dbReference type="ARBA" id="ARBA00023315"/>
    </source>
</evidence>
<dbReference type="Gene3D" id="2.160.10.10">
    <property type="entry name" value="Hexapeptide repeat proteins"/>
    <property type="match status" value="1"/>
</dbReference>
<keyword evidence="9" id="KW-0548">Nucleotidyltransferase</keyword>
<comment type="pathway">
    <text evidence="2">Nucleotide-sugar biosynthesis; UDP-N-acetyl-alpha-D-glucosamine biosynthesis; UDP-N-acetyl-alpha-D-glucosamine from N-acetyl-alpha-D-glucosamine 1-phosphate: step 1/1.</text>
</comment>
<dbReference type="EC" id="2.3.1.157" evidence="5"/>
<comment type="similarity">
    <text evidence="3">In the C-terminal section; belongs to the transferase hexapeptide repeat family.</text>
</comment>
<keyword evidence="10" id="KW-0511">Multifunctional enzyme</keyword>
<dbReference type="InterPro" id="IPR011004">
    <property type="entry name" value="Trimer_LpxA-like_sf"/>
</dbReference>
<evidence type="ECO:0000313" key="16">
    <source>
        <dbReference type="EMBL" id="TQS81610.1"/>
    </source>
</evidence>
<dbReference type="Proteomes" id="UP000752814">
    <property type="component" value="Unassembled WGS sequence"/>
</dbReference>
<comment type="catalytic activity">
    <reaction evidence="13">
        <text>N-acetyl-alpha-D-glucosamine 1-phosphate + UTP + H(+) = UDP-N-acetyl-alpha-D-glucosamine + diphosphate</text>
        <dbReference type="Rhea" id="RHEA:13509"/>
        <dbReference type="ChEBI" id="CHEBI:15378"/>
        <dbReference type="ChEBI" id="CHEBI:33019"/>
        <dbReference type="ChEBI" id="CHEBI:46398"/>
        <dbReference type="ChEBI" id="CHEBI:57705"/>
        <dbReference type="ChEBI" id="CHEBI:57776"/>
        <dbReference type="EC" id="2.7.7.23"/>
    </reaction>
</comment>
<comment type="similarity">
    <text evidence="4">In the N-terminal section; belongs to the N-acetylglucosamine-1-phosphate uridyltransferase family.</text>
</comment>
<evidence type="ECO:0000256" key="10">
    <source>
        <dbReference type="ARBA" id="ARBA00023268"/>
    </source>
</evidence>
<dbReference type="EMBL" id="LVVT01000022">
    <property type="protein sequence ID" value="TQS81610.1"/>
    <property type="molecule type" value="Genomic_DNA"/>
</dbReference>
<dbReference type="InterPro" id="IPR056729">
    <property type="entry name" value="GMPPB_C"/>
</dbReference>
<evidence type="ECO:0000256" key="1">
    <source>
        <dbReference type="ARBA" id="ARBA00005166"/>
    </source>
</evidence>
<dbReference type="InterPro" id="IPR050065">
    <property type="entry name" value="GlmU-like"/>
</dbReference>
<dbReference type="InterPro" id="IPR029044">
    <property type="entry name" value="Nucleotide-diphossugar_trans"/>
</dbReference>
<feature type="domain" description="Nucleotidyl transferase" evidence="14">
    <location>
        <begin position="2"/>
        <end position="231"/>
    </location>
</feature>
<dbReference type="Pfam" id="PF00483">
    <property type="entry name" value="NTP_transferase"/>
    <property type="match status" value="1"/>
</dbReference>
<dbReference type="GO" id="GO:0019134">
    <property type="term" value="F:glucosamine-1-phosphate N-acetyltransferase activity"/>
    <property type="evidence" value="ECO:0007669"/>
    <property type="project" value="UniProtKB-EC"/>
</dbReference>
<reference evidence="16" key="1">
    <citation type="submission" date="2016-03" db="EMBL/GenBank/DDBJ databases">
        <authorList>
            <person name="Borrel G."/>
            <person name="Mccann A."/>
            <person name="O'Toole P.W."/>
        </authorList>
    </citation>
    <scope>NUCLEOTIDE SEQUENCE</scope>
    <source>
        <strain evidence="16">183</strain>
    </source>
</reference>
<dbReference type="InterPro" id="IPR005835">
    <property type="entry name" value="NTP_transferase_dom"/>
</dbReference>
<evidence type="ECO:0000256" key="8">
    <source>
        <dbReference type="ARBA" id="ARBA00022679"/>
    </source>
</evidence>
<dbReference type="CDD" id="cd05636">
    <property type="entry name" value="LbH_G1P_TT_C_like"/>
    <property type="match status" value="1"/>
</dbReference>
<keyword evidence="8" id="KW-0808">Transferase</keyword>
<evidence type="ECO:0000313" key="17">
    <source>
        <dbReference type="Proteomes" id="UP000752814"/>
    </source>
</evidence>
<evidence type="ECO:0000256" key="7">
    <source>
        <dbReference type="ARBA" id="ARBA00013414"/>
    </source>
</evidence>
<dbReference type="GO" id="GO:0006048">
    <property type="term" value="P:UDP-N-acetylglucosamine biosynthetic process"/>
    <property type="evidence" value="ECO:0007669"/>
    <property type="project" value="UniProtKB-UniPathway"/>
</dbReference>
<evidence type="ECO:0000259" key="15">
    <source>
        <dbReference type="Pfam" id="PF25087"/>
    </source>
</evidence>
<proteinExistence type="inferred from homology"/>
<evidence type="ECO:0000256" key="4">
    <source>
        <dbReference type="ARBA" id="ARBA00007947"/>
    </source>
</evidence>
<gene>
    <name evidence="16" type="ORF">A3207_04200</name>
</gene>
<evidence type="ECO:0000256" key="2">
    <source>
        <dbReference type="ARBA" id="ARBA00005208"/>
    </source>
</evidence>
<evidence type="ECO:0000256" key="6">
    <source>
        <dbReference type="ARBA" id="ARBA00012457"/>
    </source>
</evidence>
<evidence type="ECO:0000256" key="12">
    <source>
        <dbReference type="ARBA" id="ARBA00048247"/>
    </source>
</evidence>
<keyword evidence="11" id="KW-0012">Acyltransferase</keyword>
<comment type="catalytic activity">
    <reaction evidence="12">
        <text>alpha-D-glucosamine 1-phosphate + acetyl-CoA = N-acetyl-alpha-D-glucosamine 1-phosphate + CoA + H(+)</text>
        <dbReference type="Rhea" id="RHEA:13725"/>
        <dbReference type="ChEBI" id="CHEBI:15378"/>
        <dbReference type="ChEBI" id="CHEBI:57287"/>
        <dbReference type="ChEBI" id="CHEBI:57288"/>
        <dbReference type="ChEBI" id="CHEBI:57776"/>
        <dbReference type="ChEBI" id="CHEBI:58516"/>
        <dbReference type="EC" id="2.3.1.157"/>
    </reaction>
</comment>
<dbReference type="Gene3D" id="3.90.550.10">
    <property type="entry name" value="Spore Coat Polysaccharide Biosynthesis Protein SpsA, Chain A"/>
    <property type="match status" value="1"/>
</dbReference>
<protein>
    <recommendedName>
        <fullName evidence="7">Bifunctional protein GlmU</fullName>
        <ecNumber evidence="5">2.3.1.157</ecNumber>
        <ecNumber evidence="6">2.7.7.23</ecNumber>
    </recommendedName>
</protein>
<organism evidence="16 17">
    <name type="scientific">Candidatus Methanomassiliicoccus intestinalis</name>
    <dbReference type="NCBI Taxonomy" id="1406512"/>
    <lineage>
        <taxon>Archaea</taxon>
        <taxon>Methanobacteriati</taxon>
        <taxon>Thermoplasmatota</taxon>
        <taxon>Thermoplasmata</taxon>
        <taxon>Methanomassiliicoccales</taxon>
        <taxon>Methanomassiliicoccaceae</taxon>
        <taxon>Methanomassiliicoccus</taxon>
    </lineage>
</organism>
<sequence>MKALILAAGLGNRLKPLTSNTPKPLLFVGGKPFLSHTISALKENGITDICILTGWKSMKIRDFYGNGSDLGVNLTYIEQKDLKGTASAVLCSEDYMSEPFVCINGDVLASKENLSRLISRYNDTKHDVMGIIEVPDASSFGSVSEKDGILLDIKEKSDEPLSNFINSGLFVFTPDIFEFLHQTPLSCRGEFEITDTIMRAAEEKQVHVVHLSDVWVDIGTPQDLLDANSLLMSSMAPCIEGTVEPGAVIKGDVVIEKGALVRSGSYLEGPIYISSGCDIGPNCYLRPYTCLAQDVRIGAAVEVKNSIIMAGTHIPHHNYVGDSIIGENCNLGSGTKIANLRFDGKNVKLHFEDSCVDSQRRKMGAVIGDSVSTGINSMINAGSIIFENTIIGPGAFVSGRIAPGSRIL</sequence>
<name>A0A8J8TEC9_9ARCH</name>
<dbReference type="EC" id="2.7.7.23" evidence="6"/>
<dbReference type="AlphaFoldDB" id="A0A8J8TEC9"/>
<evidence type="ECO:0000256" key="3">
    <source>
        <dbReference type="ARBA" id="ARBA00007707"/>
    </source>
</evidence>
<dbReference type="NCBIfam" id="TIGR03992">
    <property type="entry name" value="Arch_glmU"/>
    <property type="match status" value="1"/>
</dbReference>
<dbReference type="GO" id="GO:0003977">
    <property type="term" value="F:UDP-N-acetylglucosamine diphosphorylase activity"/>
    <property type="evidence" value="ECO:0007669"/>
    <property type="project" value="UniProtKB-EC"/>
</dbReference>
<feature type="domain" description="Mannose-1-phosphate guanyltransferase C-terminal" evidence="15">
    <location>
        <begin position="268"/>
        <end position="350"/>
    </location>
</feature>
<dbReference type="PANTHER" id="PTHR43584:SF8">
    <property type="entry name" value="N-ACETYLMURAMATE ALPHA-1-PHOSPHATE URIDYLYLTRANSFERASE"/>
    <property type="match status" value="1"/>
</dbReference>
<dbReference type="InterPro" id="IPR023915">
    <property type="entry name" value="Bifunctiontional_GlmU_arc-type"/>
</dbReference>
<dbReference type="SUPFAM" id="SSF53448">
    <property type="entry name" value="Nucleotide-diphospho-sugar transferases"/>
    <property type="match status" value="1"/>
</dbReference>
<comment type="caution">
    <text evidence="16">The sequence shown here is derived from an EMBL/GenBank/DDBJ whole genome shotgun (WGS) entry which is preliminary data.</text>
</comment>
<dbReference type="UniPathway" id="UPA00113">
    <property type="reaction ID" value="UER00532"/>
</dbReference>
<dbReference type="CDD" id="cd04181">
    <property type="entry name" value="NTP_transferase"/>
    <property type="match status" value="1"/>
</dbReference>
<dbReference type="PANTHER" id="PTHR43584">
    <property type="entry name" value="NUCLEOTIDYL TRANSFERASE"/>
    <property type="match status" value="1"/>
</dbReference>
<evidence type="ECO:0000256" key="9">
    <source>
        <dbReference type="ARBA" id="ARBA00022695"/>
    </source>
</evidence>
<comment type="pathway">
    <text evidence="1">Nucleotide-sugar biosynthesis; UDP-N-acetyl-alpha-D-glucosamine biosynthesis; N-acetyl-alpha-D-glucosamine 1-phosphate from alpha-D-glucosamine 6-phosphate (route II): step 2/2.</text>
</comment>